<evidence type="ECO:0000256" key="4">
    <source>
        <dbReference type="ARBA" id="ARBA00022490"/>
    </source>
</evidence>
<evidence type="ECO:0000256" key="3">
    <source>
        <dbReference type="ARBA" id="ARBA00008793"/>
    </source>
</evidence>
<dbReference type="Gene3D" id="1.25.40.570">
    <property type="match status" value="1"/>
</dbReference>
<protein>
    <submittedName>
        <fullName evidence="9">Cop9 signalosome complex subunit</fullName>
    </submittedName>
</protein>
<keyword evidence="4" id="KW-0963">Cytoplasm</keyword>
<dbReference type="AlphaFoldDB" id="A0A367KVV8"/>
<dbReference type="Proteomes" id="UP000253551">
    <property type="component" value="Unassembled WGS sequence"/>
</dbReference>
<proteinExistence type="inferred from homology"/>
<dbReference type="PROSITE" id="PS50250">
    <property type="entry name" value="PCI"/>
    <property type="match status" value="1"/>
</dbReference>
<evidence type="ECO:0000259" key="8">
    <source>
        <dbReference type="PROSITE" id="PS50250"/>
    </source>
</evidence>
<accession>A0A367KVV8</accession>
<keyword evidence="7" id="KW-0175">Coiled coil</keyword>
<dbReference type="SUPFAM" id="SSF46785">
    <property type="entry name" value="Winged helix' DNA-binding domain"/>
    <property type="match status" value="1"/>
</dbReference>
<evidence type="ECO:0000313" key="9">
    <source>
        <dbReference type="EMBL" id="RCI06331.1"/>
    </source>
</evidence>
<feature type="coiled-coil region" evidence="7">
    <location>
        <begin position="52"/>
        <end position="112"/>
    </location>
</feature>
<reference evidence="9 10" key="1">
    <citation type="journal article" date="2018" name="G3 (Bethesda)">
        <title>Phylogenetic and Phylogenomic Definition of Rhizopus Species.</title>
        <authorList>
            <person name="Gryganskyi A.P."/>
            <person name="Golan J."/>
            <person name="Dolatabadi S."/>
            <person name="Mondo S."/>
            <person name="Robb S."/>
            <person name="Idnurm A."/>
            <person name="Muszewska A."/>
            <person name="Steczkiewicz K."/>
            <person name="Masonjones S."/>
            <person name="Liao H.L."/>
            <person name="Gajdeczka M.T."/>
            <person name="Anike F."/>
            <person name="Vuek A."/>
            <person name="Anishchenko I.M."/>
            <person name="Voigt K."/>
            <person name="de Hoog G.S."/>
            <person name="Smith M.E."/>
            <person name="Heitman J."/>
            <person name="Vilgalys R."/>
            <person name="Stajich J.E."/>
        </authorList>
    </citation>
    <scope>NUCLEOTIDE SEQUENCE [LARGE SCALE GENOMIC DNA]</scope>
    <source>
        <strain evidence="9 10">LSU 92-RS-03</strain>
    </source>
</reference>
<dbReference type="GO" id="GO:0008180">
    <property type="term" value="C:COP9 signalosome"/>
    <property type="evidence" value="ECO:0007669"/>
    <property type="project" value="UniProtKB-KW"/>
</dbReference>
<evidence type="ECO:0000256" key="1">
    <source>
        <dbReference type="ARBA" id="ARBA00004123"/>
    </source>
</evidence>
<gene>
    <name evidence="9" type="primary">GPS1</name>
    <name evidence="9" type="ORF">CU098_013724</name>
</gene>
<dbReference type="Pfam" id="PF10602">
    <property type="entry name" value="RPN7"/>
    <property type="match status" value="1"/>
</dbReference>
<dbReference type="SMART" id="SM00088">
    <property type="entry name" value="PINT"/>
    <property type="match status" value="1"/>
</dbReference>
<dbReference type="PANTHER" id="PTHR14145:SF2">
    <property type="entry name" value="COP9 SIGNALOSOME COMPLEX SUBUNIT 1"/>
    <property type="match status" value="1"/>
</dbReference>
<evidence type="ECO:0000256" key="2">
    <source>
        <dbReference type="ARBA" id="ARBA00004496"/>
    </source>
</evidence>
<dbReference type="EMBL" id="PJQM01000178">
    <property type="protein sequence ID" value="RCI06331.1"/>
    <property type="molecule type" value="Genomic_DNA"/>
</dbReference>
<dbReference type="STRING" id="4846.A0A367KVV8"/>
<keyword evidence="6" id="KW-0539">Nucleus</keyword>
<comment type="caution">
    <text evidence="9">The sequence shown here is derived from an EMBL/GenBank/DDBJ whole genome shotgun (WGS) entry which is preliminary data.</text>
</comment>
<dbReference type="PANTHER" id="PTHR14145">
    <property type="entry name" value="26S PROTESOME SUBUNIT 6"/>
    <property type="match status" value="1"/>
</dbReference>
<comment type="subcellular location">
    <subcellularLocation>
        <location evidence="2">Cytoplasm</location>
    </subcellularLocation>
    <subcellularLocation>
        <location evidence="1">Nucleus</location>
    </subcellularLocation>
</comment>
<feature type="domain" description="PCI" evidence="8">
    <location>
        <begin position="199"/>
        <end position="373"/>
    </location>
</feature>
<keyword evidence="5" id="KW-0736">Signalosome</keyword>
<dbReference type="Pfam" id="PF01399">
    <property type="entry name" value="PCI"/>
    <property type="match status" value="1"/>
</dbReference>
<dbReference type="OrthoDB" id="422427at2759"/>
<comment type="similarity">
    <text evidence="3">Belongs to the CSN1 family.</text>
</comment>
<name>A0A367KVV8_RHIST</name>
<dbReference type="InterPro" id="IPR036390">
    <property type="entry name" value="WH_DNA-bd_sf"/>
</dbReference>
<evidence type="ECO:0000256" key="6">
    <source>
        <dbReference type="ARBA" id="ARBA00023242"/>
    </source>
</evidence>
<keyword evidence="10" id="KW-1185">Reference proteome</keyword>
<dbReference type="InterPro" id="IPR019585">
    <property type="entry name" value="Rpn7/CSN1"/>
</dbReference>
<dbReference type="InterPro" id="IPR045135">
    <property type="entry name" value="Rpn7_N"/>
</dbReference>
<evidence type="ECO:0000313" key="10">
    <source>
        <dbReference type="Proteomes" id="UP000253551"/>
    </source>
</evidence>
<dbReference type="GO" id="GO:0005737">
    <property type="term" value="C:cytoplasm"/>
    <property type="evidence" value="ECO:0007669"/>
    <property type="project" value="UniProtKB-SubCell"/>
</dbReference>
<dbReference type="InterPro" id="IPR000717">
    <property type="entry name" value="PCI_dom"/>
</dbReference>
<evidence type="ECO:0000256" key="5">
    <source>
        <dbReference type="ARBA" id="ARBA00022790"/>
    </source>
</evidence>
<organism evidence="9 10">
    <name type="scientific">Rhizopus stolonifer</name>
    <name type="common">Rhizopus nigricans</name>
    <dbReference type="NCBI Taxonomy" id="4846"/>
    <lineage>
        <taxon>Eukaryota</taxon>
        <taxon>Fungi</taxon>
        <taxon>Fungi incertae sedis</taxon>
        <taxon>Mucoromycota</taxon>
        <taxon>Mucoromycotina</taxon>
        <taxon>Mucoromycetes</taxon>
        <taxon>Mucorales</taxon>
        <taxon>Mucorineae</taxon>
        <taxon>Rhizopodaceae</taxon>
        <taxon>Rhizopus</taxon>
    </lineage>
</organism>
<sequence>MTETRVEIPENFDFGSYINNYGGFCKISRCLFIAKKCEPLSIEAYRCAINEIKKATFNIEKYKTSLKELNTQLLKRGEVPEPVDQIWIDNTRAASKAALDSLEHDLKNARSNLFKDKMRCGDGPSAVRNFARTRDYCTTNQHTIEMCFSTIKVYLDDANFTHVVQTYIARAEAMPSSTLNLNTTRLKCYQALTLLGTDTSKKYRSVAEALIDIPFESSLSCNDILSSNDIAIYGGLAALSSFDRREIHTRLLNNANFKNFLGLEPLLYELVESFYRSKYSRCFEILNEYKQLLKMDMFIESNLERLIQLVREKAIVQYCIPYSNIDMRKMAQAFNIDVDTLEDHLVDLIGKNETMTARIDSHNKIVRTKIQDKRSQAFESSFAAGNDFEKSSKALLLRLNLLKADLIIK</sequence>
<evidence type="ECO:0000256" key="7">
    <source>
        <dbReference type="SAM" id="Coils"/>
    </source>
</evidence>